<dbReference type="Proteomes" id="UP000004690">
    <property type="component" value="Unassembled WGS sequence"/>
</dbReference>
<evidence type="ECO:0000313" key="3">
    <source>
        <dbReference type="Proteomes" id="UP000004690"/>
    </source>
</evidence>
<dbReference type="eggNOG" id="ENOG503334N">
    <property type="taxonomic scope" value="Bacteria"/>
</dbReference>
<gene>
    <name evidence="2" type="ORF">JoomaDRAFT_1662</name>
</gene>
<dbReference type="RefSeq" id="WP_008611929.1">
    <property type="nucleotide sequence ID" value="NZ_JH651379.1"/>
</dbReference>
<evidence type="ECO:0000256" key="1">
    <source>
        <dbReference type="SAM" id="Coils"/>
    </source>
</evidence>
<name>I3C4Y1_9FLAO</name>
<keyword evidence="3" id="KW-1185">Reference proteome</keyword>
<dbReference type="PROSITE" id="PS51257">
    <property type="entry name" value="PROKAR_LIPOPROTEIN"/>
    <property type="match status" value="1"/>
</dbReference>
<proteinExistence type="predicted"/>
<sequence length="140" mass="15930">MKKLLLIILAISFSVIGCKQEKKQSSEPSKMEMVMAVHDSLMPKMNTITKLIGALNAKVDSTETGMQYEAAKKDLQAAHKSMMDWMQSFGERFDHEEILNGKELSEEKKELLKEEEENVKALKQEINTSIENAELLLNEK</sequence>
<dbReference type="STRING" id="926559.JoomaDRAFT_1662"/>
<dbReference type="AlphaFoldDB" id="I3C4Y1"/>
<evidence type="ECO:0000313" key="2">
    <source>
        <dbReference type="EMBL" id="EIJ38674.1"/>
    </source>
</evidence>
<accession>I3C4Y1</accession>
<feature type="coiled-coil region" evidence="1">
    <location>
        <begin position="102"/>
        <end position="139"/>
    </location>
</feature>
<evidence type="ECO:0008006" key="4">
    <source>
        <dbReference type="Google" id="ProtNLM"/>
    </source>
</evidence>
<keyword evidence="1" id="KW-0175">Coiled coil</keyword>
<dbReference type="EMBL" id="JH651379">
    <property type="protein sequence ID" value="EIJ38674.1"/>
    <property type="molecule type" value="Genomic_DNA"/>
</dbReference>
<reference evidence="2 3" key="1">
    <citation type="submission" date="2012-02" db="EMBL/GenBank/DDBJ databases">
        <title>Improved High-Quality Draft genome of Joostella marina DSM 19592.</title>
        <authorList>
            <consortium name="US DOE Joint Genome Institute (JGI-PGF)"/>
            <person name="Lucas S."/>
            <person name="Copeland A."/>
            <person name="Lapidus A."/>
            <person name="Bruce D."/>
            <person name="Goodwin L."/>
            <person name="Pitluck S."/>
            <person name="Peters L."/>
            <person name="Chertkov O."/>
            <person name="Ovchinnikova G."/>
            <person name="Kyrpides N."/>
            <person name="Mavromatis K."/>
            <person name="Detter J.C."/>
            <person name="Han C."/>
            <person name="Land M."/>
            <person name="Hauser L."/>
            <person name="Markowitz V."/>
            <person name="Cheng J.-F."/>
            <person name="Hugenholtz P."/>
            <person name="Woyke T."/>
            <person name="Wu D."/>
            <person name="Tindall B."/>
            <person name="Brambilla E."/>
            <person name="Klenk H.-P."/>
            <person name="Eisen J.A."/>
        </authorList>
    </citation>
    <scope>NUCLEOTIDE SEQUENCE [LARGE SCALE GENOMIC DNA]</scope>
    <source>
        <strain evidence="2 3">DSM 19592</strain>
    </source>
</reference>
<organism evidence="2 3">
    <name type="scientific">Galbibacter orientalis DSM 19592</name>
    <dbReference type="NCBI Taxonomy" id="926559"/>
    <lineage>
        <taxon>Bacteria</taxon>
        <taxon>Pseudomonadati</taxon>
        <taxon>Bacteroidota</taxon>
        <taxon>Flavobacteriia</taxon>
        <taxon>Flavobacteriales</taxon>
        <taxon>Flavobacteriaceae</taxon>
        <taxon>Galbibacter</taxon>
    </lineage>
</organism>
<dbReference type="HOGENOM" id="CLU_138484_2_0_10"/>
<dbReference type="OrthoDB" id="1436925at2"/>
<protein>
    <recommendedName>
        <fullName evidence="4">Viral A-type inclusion protein</fullName>
    </recommendedName>
</protein>